<organism evidence="16 17">
    <name type="scientific">Desulfuromonas thiophila</name>
    <dbReference type="NCBI Taxonomy" id="57664"/>
    <lineage>
        <taxon>Bacteria</taxon>
        <taxon>Pseudomonadati</taxon>
        <taxon>Thermodesulfobacteriota</taxon>
        <taxon>Desulfuromonadia</taxon>
        <taxon>Desulfuromonadales</taxon>
        <taxon>Desulfuromonadaceae</taxon>
        <taxon>Desulfuromonas</taxon>
    </lineage>
</organism>
<dbReference type="InterPro" id="IPR047196">
    <property type="entry name" value="YidC_ALB_C"/>
</dbReference>
<evidence type="ECO:0000256" key="10">
    <source>
        <dbReference type="ARBA" id="ARBA00023186"/>
    </source>
</evidence>
<keyword evidence="7 13" id="KW-0653">Protein transport</keyword>
<dbReference type="HAMAP" id="MF_01810">
    <property type="entry name" value="YidC_type1"/>
    <property type="match status" value="1"/>
</dbReference>
<dbReference type="NCBIfam" id="TIGR03593">
    <property type="entry name" value="yidC_nterm"/>
    <property type="match status" value="1"/>
</dbReference>
<sequence length="518" mass="59786">MENKNTIIAITLMVLVWFTFSFLFPGKDSVDTADLQDMASNITSAEDENRDNLIQPEKDFISITNEQAAGSEIIFNSANYDIVFSENEASIEKICFPKYLESANNSENVCIINSLGGGQYFQDNFSNYLNGGEYHLYSKNDTNVVFRKDVKGVEIYKNFSFEKDSYIIKLSTEVKNCTISSLQDSYSIKFYNNINNNKSKNRFDFEGSITLHNDELVKEDKDDLINSHTSYSEKTLWSGFTLKYFMSLFINASNNAQVVVSCNDKYFLHQINYPEFSVLPGETFTFTTLLYSGPKETNQLSKFDYNLSKAVDFGFFSFLAKPLHFFLNYFYNIVGNYGVSIILLTVIIKLIFWPLTQKSYVSMKAMQKLQPEMKKIREKYRTDREGLNRATMQLYQENRVNPLGGCLPMLVQIPVFFALYKVLLDTIELRHAPFMLWITDLSVKDPYFVTPVLMGVTMFIQQKLTPSTMDPIQAKMMLAMPVVFTFLFLNFPAGLVLYWLVNNLLTILQQYLIYRRAD</sequence>
<dbReference type="InterPro" id="IPR019998">
    <property type="entry name" value="Membr_insert_YidC"/>
</dbReference>
<dbReference type="Gene3D" id="2.70.98.90">
    <property type="match status" value="1"/>
</dbReference>
<evidence type="ECO:0000256" key="11">
    <source>
        <dbReference type="ARBA" id="ARBA00033245"/>
    </source>
</evidence>
<dbReference type="STRING" id="57664.SAMN05661003_1185"/>
<dbReference type="GO" id="GO:0005886">
    <property type="term" value="C:plasma membrane"/>
    <property type="evidence" value="ECO:0007669"/>
    <property type="project" value="UniProtKB-SubCell"/>
</dbReference>
<protein>
    <recommendedName>
        <fullName evidence="3 13">Membrane protein insertase YidC</fullName>
    </recommendedName>
    <alternativeName>
        <fullName evidence="12 13">Foldase YidC</fullName>
    </alternativeName>
    <alternativeName>
        <fullName evidence="11 13">Membrane integrase YidC</fullName>
    </alternativeName>
    <alternativeName>
        <fullName evidence="13">Membrane protein YidC</fullName>
    </alternativeName>
</protein>
<name>A0A1G7E6F8_9BACT</name>
<evidence type="ECO:0000256" key="2">
    <source>
        <dbReference type="ARBA" id="ARBA00010527"/>
    </source>
</evidence>
<dbReference type="InterPro" id="IPR001708">
    <property type="entry name" value="YidC/ALB3/OXA1/COX18"/>
</dbReference>
<dbReference type="PANTHER" id="PTHR12428">
    <property type="entry name" value="OXA1"/>
    <property type="match status" value="1"/>
</dbReference>
<keyword evidence="10 13" id="KW-0143">Chaperone</keyword>
<keyword evidence="5 13" id="KW-1003">Cell membrane</keyword>
<comment type="subcellular location">
    <subcellularLocation>
        <location evidence="1">Cell inner membrane</location>
        <topology evidence="1">Multi-pass membrane protein</topology>
    </subcellularLocation>
    <subcellularLocation>
        <location evidence="13">Cell membrane</location>
        <topology evidence="13">Multi-pass membrane protein</topology>
    </subcellularLocation>
</comment>
<evidence type="ECO:0000256" key="13">
    <source>
        <dbReference type="HAMAP-Rule" id="MF_01810"/>
    </source>
</evidence>
<dbReference type="Proteomes" id="UP000243205">
    <property type="component" value="Unassembled WGS sequence"/>
</dbReference>
<dbReference type="AlphaFoldDB" id="A0A1G7E6F8"/>
<dbReference type="PANTHER" id="PTHR12428:SF65">
    <property type="entry name" value="CYTOCHROME C OXIDASE ASSEMBLY PROTEIN COX18, MITOCHONDRIAL"/>
    <property type="match status" value="1"/>
</dbReference>
<dbReference type="CDD" id="cd19961">
    <property type="entry name" value="EcYidC-like_peri"/>
    <property type="match status" value="1"/>
</dbReference>
<feature type="transmembrane region" description="Helical" evidence="13">
    <location>
        <begin position="400"/>
        <end position="420"/>
    </location>
</feature>
<comment type="subunit">
    <text evidence="13">Interacts with the Sec translocase complex via SecD. Specifically interacts with transmembrane segments of nascent integral membrane proteins during membrane integration.</text>
</comment>
<gene>
    <name evidence="13" type="primary">yidC</name>
    <name evidence="16" type="ORF">SAMN05661003_1185</name>
</gene>
<evidence type="ECO:0000256" key="6">
    <source>
        <dbReference type="ARBA" id="ARBA00022692"/>
    </source>
</evidence>
<dbReference type="EMBL" id="FNAQ01000018">
    <property type="protein sequence ID" value="SDE59080.1"/>
    <property type="molecule type" value="Genomic_DNA"/>
</dbReference>
<dbReference type="GO" id="GO:0032977">
    <property type="term" value="F:membrane insertase activity"/>
    <property type="evidence" value="ECO:0007669"/>
    <property type="project" value="InterPro"/>
</dbReference>
<comment type="similarity">
    <text evidence="2 13">Belongs to the OXA1/ALB3/YidC family. Type 1 subfamily.</text>
</comment>
<evidence type="ECO:0000259" key="14">
    <source>
        <dbReference type="Pfam" id="PF02096"/>
    </source>
</evidence>
<keyword evidence="4 13" id="KW-0813">Transport</keyword>
<dbReference type="PRINTS" id="PR00701">
    <property type="entry name" value="60KDINNERMP"/>
</dbReference>
<comment type="function">
    <text evidence="13">Required for the insertion and/or proper folding and/or complex formation of integral membrane proteins into the membrane. Involved in integration of membrane proteins that insert both dependently and independently of the Sec translocase complex, as well as at least some lipoproteins. Aids folding of multispanning membrane proteins.</text>
</comment>
<keyword evidence="8 13" id="KW-1133">Transmembrane helix</keyword>
<dbReference type="OrthoDB" id="9780552at2"/>
<evidence type="ECO:0000256" key="3">
    <source>
        <dbReference type="ARBA" id="ARBA00015325"/>
    </source>
</evidence>
<feature type="domain" description="Membrane insertase YidC/Oxa/ALB C-terminal" evidence="14">
    <location>
        <begin position="337"/>
        <end position="515"/>
    </location>
</feature>
<keyword evidence="9 13" id="KW-0472">Membrane</keyword>
<dbReference type="NCBIfam" id="TIGR03592">
    <property type="entry name" value="yidC_oxa1_cterm"/>
    <property type="match status" value="1"/>
</dbReference>
<proteinExistence type="inferred from homology"/>
<dbReference type="GO" id="GO:0015031">
    <property type="term" value="P:protein transport"/>
    <property type="evidence" value="ECO:0007669"/>
    <property type="project" value="UniProtKB-KW"/>
</dbReference>
<feature type="domain" description="Membrane insertase YidC N-terminal" evidence="15">
    <location>
        <begin position="80"/>
        <end position="324"/>
    </location>
</feature>
<keyword evidence="6 13" id="KW-0812">Transmembrane</keyword>
<feature type="transmembrane region" description="Helical" evidence="13">
    <location>
        <begin position="476"/>
        <end position="501"/>
    </location>
</feature>
<evidence type="ECO:0000259" key="15">
    <source>
        <dbReference type="Pfam" id="PF14849"/>
    </source>
</evidence>
<evidence type="ECO:0000256" key="12">
    <source>
        <dbReference type="ARBA" id="ARBA00033342"/>
    </source>
</evidence>
<evidence type="ECO:0000256" key="9">
    <source>
        <dbReference type="ARBA" id="ARBA00023136"/>
    </source>
</evidence>
<evidence type="ECO:0000313" key="16">
    <source>
        <dbReference type="EMBL" id="SDE59080.1"/>
    </source>
</evidence>
<evidence type="ECO:0000256" key="8">
    <source>
        <dbReference type="ARBA" id="ARBA00022989"/>
    </source>
</evidence>
<evidence type="ECO:0000256" key="4">
    <source>
        <dbReference type="ARBA" id="ARBA00022448"/>
    </source>
</evidence>
<evidence type="ECO:0000313" key="17">
    <source>
        <dbReference type="Proteomes" id="UP000243205"/>
    </source>
</evidence>
<dbReference type="InterPro" id="IPR038221">
    <property type="entry name" value="YidC_periplasmic_sf"/>
</dbReference>
<feature type="transmembrane region" description="Helical" evidence="13">
    <location>
        <begin position="337"/>
        <end position="356"/>
    </location>
</feature>
<dbReference type="Pfam" id="PF02096">
    <property type="entry name" value="60KD_IMP"/>
    <property type="match status" value="1"/>
</dbReference>
<evidence type="ECO:0000256" key="5">
    <source>
        <dbReference type="ARBA" id="ARBA00022475"/>
    </source>
</evidence>
<accession>A0A1G7E6F8</accession>
<keyword evidence="17" id="KW-1185">Reference proteome</keyword>
<dbReference type="GO" id="GO:0051205">
    <property type="term" value="P:protein insertion into membrane"/>
    <property type="evidence" value="ECO:0007669"/>
    <property type="project" value="TreeGrafter"/>
</dbReference>
<evidence type="ECO:0000256" key="7">
    <source>
        <dbReference type="ARBA" id="ARBA00022927"/>
    </source>
</evidence>
<dbReference type="InterPro" id="IPR028055">
    <property type="entry name" value="YidC/Oxa/ALB_C"/>
</dbReference>
<dbReference type="CDD" id="cd20070">
    <property type="entry name" value="5TM_YidC_Alb3"/>
    <property type="match status" value="1"/>
</dbReference>
<dbReference type="PRINTS" id="PR01900">
    <property type="entry name" value="YIDCPROTEIN"/>
</dbReference>
<reference evidence="17" key="1">
    <citation type="submission" date="2016-10" db="EMBL/GenBank/DDBJ databases">
        <authorList>
            <person name="Varghese N."/>
            <person name="Submissions S."/>
        </authorList>
    </citation>
    <scope>NUCLEOTIDE SEQUENCE [LARGE SCALE GENOMIC DNA]</scope>
    <source>
        <strain evidence="17">DSM 8987</strain>
    </source>
</reference>
<dbReference type="RefSeq" id="WP_092080050.1">
    <property type="nucleotide sequence ID" value="NZ_FNAQ01000018.1"/>
</dbReference>
<dbReference type="InterPro" id="IPR028053">
    <property type="entry name" value="Membr_insert_YidC_N"/>
</dbReference>
<feature type="transmembrane region" description="Helical" evidence="13">
    <location>
        <begin position="6"/>
        <end position="24"/>
    </location>
</feature>
<evidence type="ECO:0000256" key="1">
    <source>
        <dbReference type="ARBA" id="ARBA00004429"/>
    </source>
</evidence>
<dbReference type="Pfam" id="PF14849">
    <property type="entry name" value="YidC_periplas"/>
    <property type="match status" value="1"/>
</dbReference>